<dbReference type="PANTHER" id="PTHR42718">
    <property type="entry name" value="MAJOR FACILITATOR SUPERFAMILY MULTIDRUG TRANSPORTER MFSC"/>
    <property type="match status" value="1"/>
</dbReference>
<feature type="transmembrane region" description="Helical" evidence="7">
    <location>
        <begin position="26"/>
        <end position="49"/>
    </location>
</feature>
<gene>
    <name evidence="9" type="ORF">CG716_14100</name>
</gene>
<dbReference type="InterPro" id="IPR001958">
    <property type="entry name" value="Tet-R_TetA/multi-R_MdtG-like"/>
</dbReference>
<dbReference type="GO" id="GO:0005886">
    <property type="term" value="C:plasma membrane"/>
    <property type="evidence" value="ECO:0007669"/>
    <property type="project" value="UniProtKB-SubCell"/>
</dbReference>
<evidence type="ECO:0000256" key="7">
    <source>
        <dbReference type="SAM" id="Phobius"/>
    </source>
</evidence>
<feature type="domain" description="Major facilitator superfamily (MFS) profile" evidence="8">
    <location>
        <begin position="28"/>
        <end position="520"/>
    </location>
</feature>
<keyword evidence="6 7" id="KW-0472">Membrane</keyword>
<feature type="transmembrane region" description="Helical" evidence="7">
    <location>
        <begin position="152"/>
        <end position="171"/>
    </location>
</feature>
<feature type="transmembrane region" description="Helical" evidence="7">
    <location>
        <begin position="318"/>
        <end position="338"/>
    </location>
</feature>
<dbReference type="EMBL" id="NOZR01000010">
    <property type="protein sequence ID" value="OYN78987.1"/>
    <property type="molecule type" value="Genomic_DNA"/>
</dbReference>
<evidence type="ECO:0000313" key="9">
    <source>
        <dbReference type="EMBL" id="OYN78987.1"/>
    </source>
</evidence>
<comment type="caution">
    <text evidence="9">The sequence shown here is derived from an EMBL/GenBank/DDBJ whole genome shotgun (WGS) entry which is preliminary data.</text>
</comment>
<keyword evidence="10" id="KW-1185">Reference proteome</keyword>
<evidence type="ECO:0000256" key="6">
    <source>
        <dbReference type="ARBA" id="ARBA00023136"/>
    </source>
</evidence>
<keyword evidence="2" id="KW-0813">Transport</keyword>
<organism evidence="9 10">
    <name type="scientific">Mycolicibacterium sphagni</name>
    <dbReference type="NCBI Taxonomy" id="1786"/>
    <lineage>
        <taxon>Bacteria</taxon>
        <taxon>Bacillati</taxon>
        <taxon>Actinomycetota</taxon>
        <taxon>Actinomycetes</taxon>
        <taxon>Mycobacteriales</taxon>
        <taxon>Mycobacteriaceae</taxon>
        <taxon>Mycolicibacterium</taxon>
    </lineage>
</organism>
<dbReference type="Proteomes" id="UP000216063">
    <property type="component" value="Unassembled WGS sequence"/>
</dbReference>
<evidence type="ECO:0000256" key="3">
    <source>
        <dbReference type="ARBA" id="ARBA00022475"/>
    </source>
</evidence>
<keyword evidence="4 7" id="KW-0812">Transmembrane</keyword>
<dbReference type="GO" id="GO:0022857">
    <property type="term" value="F:transmembrane transporter activity"/>
    <property type="evidence" value="ECO:0007669"/>
    <property type="project" value="InterPro"/>
</dbReference>
<dbReference type="NCBIfam" id="TIGR00711">
    <property type="entry name" value="efflux_EmrB"/>
    <property type="match status" value="1"/>
</dbReference>
<feature type="transmembrane region" description="Helical" evidence="7">
    <location>
        <begin position="347"/>
        <end position="367"/>
    </location>
</feature>
<evidence type="ECO:0000259" key="8">
    <source>
        <dbReference type="PROSITE" id="PS50850"/>
    </source>
</evidence>
<feature type="transmembrane region" description="Helical" evidence="7">
    <location>
        <begin position="119"/>
        <end position="140"/>
    </location>
</feature>
<dbReference type="SUPFAM" id="SSF103473">
    <property type="entry name" value="MFS general substrate transporter"/>
    <property type="match status" value="1"/>
</dbReference>
<dbReference type="PRINTS" id="PR01035">
    <property type="entry name" value="TCRTETA"/>
</dbReference>
<evidence type="ECO:0000256" key="4">
    <source>
        <dbReference type="ARBA" id="ARBA00022692"/>
    </source>
</evidence>
<dbReference type="OrthoDB" id="9781469at2"/>
<reference evidence="9 10" key="1">
    <citation type="submission" date="2017-07" db="EMBL/GenBank/DDBJ databases">
        <title>The new phylogeny of genus Mycobacterium.</title>
        <authorList>
            <person name="Tortoli E."/>
            <person name="Trovato A."/>
            <person name="Cirillo D.M."/>
        </authorList>
    </citation>
    <scope>NUCLEOTIDE SEQUENCE [LARGE SCALE GENOMIC DNA]</scope>
    <source>
        <strain evidence="9 10">ATCC 33027</strain>
    </source>
</reference>
<evidence type="ECO:0000256" key="5">
    <source>
        <dbReference type="ARBA" id="ARBA00022989"/>
    </source>
</evidence>
<dbReference type="CDD" id="cd17321">
    <property type="entry name" value="MFS_MMR_MDR_like"/>
    <property type="match status" value="1"/>
</dbReference>
<proteinExistence type="predicted"/>
<evidence type="ECO:0000256" key="1">
    <source>
        <dbReference type="ARBA" id="ARBA00004651"/>
    </source>
</evidence>
<dbReference type="Gene3D" id="1.20.1720.10">
    <property type="entry name" value="Multidrug resistance protein D"/>
    <property type="match status" value="1"/>
</dbReference>
<feature type="transmembrane region" description="Helical" evidence="7">
    <location>
        <begin position="245"/>
        <end position="262"/>
    </location>
</feature>
<dbReference type="AlphaFoldDB" id="A0A255DHQ9"/>
<dbReference type="PANTHER" id="PTHR42718:SF42">
    <property type="entry name" value="EXPORT PROTEIN"/>
    <property type="match status" value="1"/>
</dbReference>
<feature type="transmembrane region" description="Helical" evidence="7">
    <location>
        <begin position="283"/>
        <end position="306"/>
    </location>
</feature>
<feature type="transmembrane region" description="Helical" evidence="7">
    <location>
        <begin position="373"/>
        <end position="391"/>
    </location>
</feature>
<keyword evidence="3" id="KW-1003">Cell membrane</keyword>
<sequence>MAITTVQRPAHARHAQPTQGLRGNPWWILAAVSVGVIMVGLDASVVAIANPRIAIDLNASLSDLQWITDAYLLSLASLLIFGGKLGDMFGRRAVFLIGVVGFAITSVGIGLIGTVSGVIVMRALQGVFGALLMPSTLAIIRNAFPPHKLNTAIGIWGAATGVSVAAGPVLGGLLVEHLSWESVFYINVPIAVIAVLIGAAAIVESRSDEKARLDVAGILSLSGSLFLLVYGLIKAPEWGWLDPRTVAFLIGGAVLMGAFVIVERHIGDPMLPLRLFANPSLSIGAAVVTINFFALFGALFFMTLYLQNLQGWSPVETGVRTLPLSAAMMVMAPLSGVLTERFGPRPAMVAGLLGAAGGLALLSQLQAGSGYGAMWPAFALLGAGVGLVLTASSDAIVGNAPVDDAGVAGGIQSTSVQLGAVLGTTILGSVLSSTVGSSLVDKLTAAGTPAPVAEKLTPAKELVSKGLAPSIPGAPQQLTAAITSGSHEAFMAGLQLSMWAGAAAAAVGAVLAVFVRRGEPEVEAR</sequence>
<feature type="transmembrane region" description="Helical" evidence="7">
    <location>
        <begin position="215"/>
        <end position="233"/>
    </location>
</feature>
<feature type="transmembrane region" description="Helical" evidence="7">
    <location>
        <begin position="496"/>
        <end position="515"/>
    </location>
</feature>
<evidence type="ECO:0000313" key="10">
    <source>
        <dbReference type="Proteomes" id="UP000216063"/>
    </source>
</evidence>
<protein>
    <submittedName>
        <fullName evidence="9">MFS transporter</fullName>
    </submittedName>
</protein>
<dbReference type="InterPro" id="IPR036259">
    <property type="entry name" value="MFS_trans_sf"/>
</dbReference>
<dbReference type="PROSITE" id="PS50850">
    <property type="entry name" value="MFS"/>
    <property type="match status" value="1"/>
</dbReference>
<dbReference type="InterPro" id="IPR020846">
    <property type="entry name" value="MFS_dom"/>
</dbReference>
<name>A0A255DHQ9_9MYCO</name>
<feature type="transmembrane region" description="Helical" evidence="7">
    <location>
        <begin position="183"/>
        <end position="203"/>
    </location>
</feature>
<dbReference type="Gene3D" id="1.20.1250.20">
    <property type="entry name" value="MFS general substrate transporter like domains"/>
    <property type="match status" value="1"/>
</dbReference>
<feature type="transmembrane region" description="Helical" evidence="7">
    <location>
        <begin position="64"/>
        <end position="81"/>
    </location>
</feature>
<comment type="subcellular location">
    <subcellularLocation>
        <location evidence="1">Cell membrane</location>
        <topology evidence="1">Multi-pass membrane protein</topology>
    </subcellularLocation>
</comment>
<accession>A0A255DHQ9</accession>
<dbReference type="RefSeq" id="WP_094480536.1">
    <property type="nucleotide sequence ID" value="NZ_NOZR01000010.1"/>
</dbReference>
<dbReference type="InterPro" id="IPR004638">
    <property type="entry name" value="EmrB-like"/>
</dbReference>
<keyword evidence="5 7" id="KW-1133">Transmembrane helix</keyword>
<evidence type="ECO:0000256" key="2">
    <source>
        <dbReference type="ARBA" id="ARBA00022448"/>
    </source>
</evidence>
<feature type="transmembrane region" description="Helical" evidence="7">
    <location>
        <begin position="93"/>
        <end position="113"/>
    </location>
</feature>
<dbReference type="InterPro" id="IPR011701">
    <property type="entry name" value="MFS"/>
</dbReference>
<dbReference type="Pfam" id="PF07690">
    <property type="entry name" value="MFS_1"/>
    <property type="match status" value="1"/>
</dbReference>